<gene>
    <name evidence="3" type="ORF">BD410DRAFT_809770</name>
    <name evidence="2" type="ORF">BD410DRAFT_809790</name>
</gene>
<evidence type="ECO:0000313" key="2">
    <source>
        <dbReference type="EMBL" id="TDL14366.1"/>
    </source>
</evidence>
<name>A0A4Y7PGT3_9AGAM</name>
<dbReference type="EMBL" id="ML170348">
    <property type="protein sequence ID" value="TDL14366.1"/>
    <property type="molecule type" value="Genomic_DNA"/>
</dbReference>
<accession>A0A4Y7PGT3</accession>
<evidence type="ECO:0000313" key="4">
    <source>
        <dbReference type="Proteomes" id="UP000294933"/>
    </source>
</evidence>
<dbReference type="VEuPathDB" id="FungiDB:BD410DRAFT_809770"/>
<feature type="region of interest" description="Disordered" evidence="1">
    <location>
        <begin position="87"/>
        <end position="111"/>
    </location>
</feature>
<evidence type="ECO:0000256" key="1">
    <source>
        <dbReference type="SAM" id="MobiDB-lite"/>
    </source>
</evidence>
<protein>
    <submittedName>
        <fullName evidence="2">Uncharacterized protein</fullName>
    </submittedName>
</protein>
<keyword evidence="4" id="KW-1185">Reference proteome</keyword>
<dbReference type="EMBL" id="ML170344">
    <property type="protein sequence ID" value="TDL14386.1"/>
    <property type="molecule type" value="Genomic_DNA"/>
</dbReference>
<reference evidence="2 4" key="1">
    <citation type="submission" date="2018-06" db="EMBL/GenBank/DDBJ databases">
        <title>A transcriptomic atlas of mushroom development highlights an independent origin of complex multicellularity.</title>
        <authorList>
            <consortium name="DOE Joint Genome Institute"/>
            <person name="Krizsan K."/>
            <person name="Almasi E."/>
            <person name="Merenyi Z."/>
            <person name="Sahu N."/>
            <person name="Viragh M."/>
            <person name="Koszo T."/>
            <person name="Mondo S."/>
            <person name="Kiss B."/>
            <person name="Balint B."/>
            <person name="Kues U."/>
            <person name="Barry K."/>
            <person name="Hegedus J.C."/>
            <person name="Henrissat B."/>
            <person name="Johnson J."/>
            <person name="Lipzen A."/>
            <person name="Ohm R."/>
            <person name="Nagy I."/>
            <person name="Pangilinan J."/>
            <person name="Yan J."/>
            <person name="Xiong Y."/>
            <person name="Grigoriev I.V."/>
            <person name="Hibbett D.S."/>
            <person name="Nagy L.G."/>
        </authorList>
    </citation>
    <scope>NUCLEOTIDE SEQUENCE [LARGE SCALE GENOMIC DNA]</scope>
    <source>
        <strain evidence="2 4">SZMC22713</strain>
    </source>
</reference>
<dbReference type="Proteomes" id="UP000294933">
    <property type="component" value="Unassembled WGS sequence"/>
</dbReference>
<organism evidence="2 4">
    <name type="scientific">Rickenella mellea</name>
    <dbReference type="NCBI Taxonomy" id="50990"/>
    <lineage>
        <taxon>Eukaryota</taxon>
        <taxon>Fungi</taxon>
        <taxon>Dikarya</taxon>
        <taxon>Basidiomycota</taxon>
        <taxon>Agaricomycotina</taxon>
        <taxon>Agaricomycetes</taxon>
        <taxon>Hymenochaetales</taxon>
        <taxon>Rickenellaceae</taxon>
        <taxon>Rickenella</taxon>
    </lineage>
</organism>
<dbReference type="VEuPathDB" id="FungiDB:BD410DRAFT_809790"/>
<evidence type="ECO:0000313" key="3">
    <source>
        <dbReference type="EMBL" id="TDL14386.1"/>
    </source>
</evidence>
<dbReference type="AlphaFoldDB" id="A0A4Y7PGT3"/>
<proteinExistence type="predicted"/>
<sequence>MSSIGLRDQPRRMSSPQLPVCISCVPQTILDQHQQTNASSLTITRMGTEVRETGYTRTCQPGVSAMGNPERMTTTQVASSSNPIDELASEHRRPHTCTLTESPRLQNHYRH</sequence>